<sequence>MKKLPYDDSSPRDILRYAKNLIGLRFVDVLSNNIEDSNGSFFEEEVVSYNNPRKKGSLGNLLEEHYFFLQTKL</sequence>
<dbReference type="EMBL" id="UATM01000032">
    <property type="protein sequence ID" value="SPY47902.1"/>
    <property type="molecule type" value="Genomic_DNA"/>
</dbReference>
<reference evidence="1 2" key="1">
    <citation type="submission" date="2018-06" db="EMBL/GenBank/DDBJ databases">
        <authorList>
            <consortium name="Pathogen Informatics"/>
            <person name="Doyle S."/>
        </authorList>
    </citation>
    <scope>NUCLEOTIDE SEQUENCE [LARGE SCALE GENOMIC DNA]</scope>
    <source>
        <strain evidence="1 2">NCTC13076</strain>
    </source>
</reference>
<name>A0A2X1Y363_9FIRM</name>
<dbReference type="Proteomes" id="UP000250070">
    <property type="component" value="Unassembled WGS sequence"/>
</dbReference>
<dbReference type="RefSeq" id="WP_201621232.1">
    <property type="nucleotide sequence ID" value="NZ_CP068103.1"/>
</dbReference>
<evidence type="ECO:0000313" key="2">
    <source>
        <dbReference type="Proteomes" id="UP000250070"/>
    </source>
</evidence>
<organism evidence="1 2">
    <name type="scientific">Peptoniphilus harei</name>
    <dbReference type="NCBI Taxonomy" id="54005"/>
    <lineage>
        <taxon>Bacteria</taxon>
        <taxon>Bacillati</taxon>
        <taxon>Bacillota</taxon>
        <taxon>Tissierellia</taxon>
        <taxon>Tissierellales</taxon>
        <taxon>Peptoniphilaceae</taxon>
        <taxon>Peptoniphilus</taxon>
    </lineage>
</organism>
<proteinExistence type="predicted"/>
<dbReference type="GeneID" id="83862687"/>
<evidence type="ECO:0000313" key="1">
    <source>
        <dbReference type="EMBL" id="SPY47902.1"/>
    </source>
</evidence>
<dbReference type="AlphaFoldDB" id="A0A2X1Y363"/>
<protein>
    <submittedName>
        <fullName evidence="1">Uncharacterized protein</fullName>
    </submittedName>
</protein>
<accession>A0A2X1Y363</accession>
<gene>
    <name evidence="1" type="ORF">NCTC13076_01202</name>
</gene>